<name>A0ABS8D9N8_9NEIS</name>
<dbReference type="PANTHER" id="PTHR30537:SF35">
    <property type="entry name" value="TRANSCRIPTIONAL REGULATORY PROTEIN"/>
    <property type="match status" value="1"/>
</dbReference>
<reference evidence="6" key="1">
    <citation type="submission" date="2021-10" db="EMBL/GenBank/DDBJ databases">
        <title>The complete genome sequence of Leeia sp. TBRC 13508.</title>
        <authorList>
            <person name="Charoenyingcharoen P."/>
            <person name="Yukphan P."/>
        </authorList>
    </citation>
    <scope>NUCLEOTIDE SEQUENCE</scope>
    <source>
        <strain evidence="6">TBRC 13508</strain>
    </source>
</reference>
<sequence length="298" mass="32935">MDKITAMKVFVEVVNQQSQTAAAEKLDMSRAMVTRYLTEIESWLGTRLLHRTTRRLSLTPAGEKTLSYCQSVLHQVNALESDALSGHEEPSGLLRLSAPVSIGQTYFSGAIAAFLNRYPKVKVDLQLVDYRVNLVEERIDLALRITNDLDPSLIARKLGDCHSVVCASPAYLAKHGLPSTLSELSTHNCLTHSYVGKSEWVFFKNGQPETVEVSGNLSANEVTVLMQAAMNGNGIAMLPKSLAFPNLNKGELVQVLPDYAPFVMGIYAVYSSRQFMPTSLRCLLDFLVEYFGSRAEIL</sequence>
<dbReference type="InterPro" id="IPR000847">
    <property type="entry name" value="LysR_HTH_N"/>
</dbReference>
<evidence type="ECO:0000256" key="4">
    <source>
        <dbReference type="ARBA" id="ARBA00023163"/>
    </source>
</evidence>
<dbReference type="InterPro" id="IPR036390">
    <property type="entry name" value="WH_DNA-bd_sf"/>
</dbReference>
<dbReference type="Pfam" id="PF00126">
    <property type="entry name" value="HTH_1"/>
    <property type="match status" value="1"/>
</dbReference>
<dbReference type="InterPro" id="IPR036388">
    <property type="entry name" value="WH-like_DNA-bd_sf"/>
</dbReference>
<keyword evidence="2" id="KW-0805">Transcription regulation</keyword>
<dbReference type="SUPFAM" id="SSF53850">
    <property type="entry name" value="Periplasmic binding protein-like II"/>
    <property type="match status" value="1"/>
</dbReference>
<evidence type="ECO:0000313" key="6">
    <source>
        <dbReference type="EMBL" id="MCB6184894.1"/>
    </source>
</evidence>
<keyword evidence="3" id="KW-0238">DNA-binding</keyword>
<gene>
    <name evidence="6" type="ORF">LIN78_15205</name>
</gene>
<dbReference type="Gene3D" id="3.40.190.290">
    <property type="match status" value="1"/>
</dbReference>
<protein>
    <submittedName>
        <fullName evidence="6">LysR family transcriptional regulator</fullName>
    </submittedName>
</protein>
<dbReference type="Gene3D" id="1.10.10.10">
    <property type="entry name" value="Winged helix-like DNA-binding domain superfamily/Winged helix DNA-binding domain"/>
    <property type="match status" value="1"/>
</dbReference>
<accession>A0ABS8D9N8</accession>
<dbReference type="InterPro" id="IPR058163">
    <property type="entry name" value="LysR-type_TF_proteobact-type"/>
</dbReference>
<comment type="caution">
    <text evidence="6">The sequence shown here is derived from an EMBL/GenBank/DDBJ whole genome shotgun (WGS) entry which is preliminary data.</text>
</comment>
<evidence type="ECO:0000256" key="3">
    <source>
        <dbReference type="ARBA" id="ARBA00023125"/>
    </source>
</evidence>
<dbReference type="EMBL" id="JAJBZT010000010">
    <property type="protein sequence ID" value="MCB6184894.1"/>
    <property type="molecule type" value="Genomic_DNA"/>
</dbReference>
<evidence type="ECO:0000313" key="7">
    <source>
        <dbReference type="Proteomes" id="UP001165395"/>
    </source>
</evidence>
<evidence type="ECO:0000256" key="2">
    <source>
        <dbReference type="ARBA" id="ARBA00023015"/>
    </source>
</evidence>
<dbReference type="Proteomes" id="UP001165395">
    <property type="component" value="Unassembled WGS sequence"/>
</dbReference>
<dbReference type="PANTHER" id="PTHR30537">
    <property type="entry name" value="HTH-TYPE TRANSCRIPTIONAL REGULATOR"/>
    <property type="match status" value="1"/>
</dbReference>
<evidence type="ECO:0000256" key="1">
    <source>
        <dbReference type="ARBA" id="ARBA00009437"/>
    </source>
</evidence>
<dbReference type="CDD" id="cd08422">
    <property type="entry name" value="PBP2_CrgA_like"/>
    <property type="match status" value="1"/>
</dbReference>
<dbReference type="RefSeq" id="WP_227181712.1">
    <property type="nucleotide sequence ID" value="NZ_JAJBZT010000010.1"/>
</dbReference>
<organism evidence="6 7">
    <name type="scientific">Leeia speluncae</name>
    <dbReference type="NCBI Taxonomy" id="2884804"/>
    <lineage>
        <taxon>Bacteria</taxon>
        <taxon>Pseudomonadati</taxon>
        <taxon>Pseudomonadota</taxon>
        <taxon>Betaproteobacteria</taxon>
        <taxon>Neisseriales</taxon>
        <taxon>Leeiaceae</taxon>
        <taxon>Leeia</taxon>
    </lineage>
</organism>
<evidence type="ECO:0000259" key="5">
    <source>
        <dbReference type="PROSITE" id="PS50931"/>
    </source>
</evidence>
<dbReference type="PROSITE" id="PS50931">
    <property type="entry name" value="HTH_LYSR"/>
    <property type="match status" value="1"/>
</dbReference>
<dbReference type="SUPFAM" id="SSF46785">
    <property type="entry name" value="Winged helix' DNA-binding domain"/>
    <property type="match status" value="1"/>
</dbReference>
<feature type="domain" description="HTH lysR-type" evidence="5">
    <location>
        <begin position="1"/>
        <end position="59"/>
    </location>
</feature>
<proteinExistence type="inferred from homology"/>
<keyword evidence="4" id="KW-0804">Transcription</keyword>
<dbReference type="Pfam" id="PF03466">
    <property type="entry name" value="LysR_substrate"/>
    <property type="match status" value="1"/>
</dbReference>
<keyword evidence="7" id="KW-1185">Reference proteome</keyword>
<dbReference type="InterPro" id="IPR005119">
    <property type="entry name" value="LysR_subst-bd"/>
</dbReference>
<comment type="similarity">
    <text evidence="1">Belongs to the LysR transcriptional regulatory family.</text>
</comment>